<protein>
    <submittedName>
        <fullName evidence="2">Uncharacterized protein</fullName>
    </submittedName>
</protein>
<keyword evidence="1" id="KW-1133">Transmembrane helix</keyword>
<gene>
    <name evidence="2" type="ORF">BDZ85DRAFT_269940</name>
</gene>
<dbReference type="Gene3D" id="1.20.1250.20">
    <property type="entry name" value="MFS general substrate transporter like domains"/>
    <property type="match status" value="1"/>
</dbReference>
<evidence type="ECO:0000256" key="1">
    <source>
        <dbReference type="SAM" id="Phobius"/>
    </source>
</evidence>
<sequence>MISWRTKRKRSSTTLSNLVTWTIAAQQSVDKDSLVAGRFVVAAVFLFQPFYTVAWLNLVVTYPLEILSYNFRAKGRSYVLLVIFVSGIYGNYINPIGIENLGWKFYIYYCV</sequence>
<reference evidence="3" key="1">
    <citation type="journal article" date="2020" name="Stud. Mycol.">
        <title>101 Dothideomycetes genomes: A test case for predicting lifestyles and emergence of pathogens.</title>
        <authorList>
            <person name="Haridas S."/>
            <person name="Albert R."/>
            <person name="Binder M."/>
            <person name="Bloem J."/>
            <person name="LaButti K."/>
            <person name="Salamov A."/>
            <person name="Andreopoulos B."/>
            <person name="Baker S."/>
            <person name="Barry K."/>
            <person name="Bills G."/>
            <person name="Bluhm B."/>
            <person name="Cannon C."/>
            <person name="Castanera R."/>
            <person name="Culley D."/>
            <person name="Daum C."/>
            <person name="Ezra D."/>
            <person name="Gonzalez J."/>
            <person name="Henrissat B."/>
            <person name="Kuo A."/>
            <person name="Liang C."/>
            <person name="Lipzen A."/>
            <person name="Lutzoni F."/>
            <person name="Magnuson J."/>
            <person name="Mondo S."/>
            <person name="Nolan M."/>
            <person name="Ohm R."/>
            <person name="Pangilinan J."/>
            <person name="Park H.-J."/>
            <person name="Ramirez L."/>
            <person name="Alfaro M."/>
            <person name="Sun H."/>
            <person name="Tritt A."/>
            <person name="Yoshinaga Y."/>
            <person name="Zwiers L.-H."/>
            <person name="Turgeon B."/>
            <person name="Goodwin S."/>
            <person name="Spatafora J."/>
            <person name="Crous P."/>
            <person name="Grigoriev I."/>
        </authorList>
    </citation>
    <scope>NUCLEOTIDE SEQUENCE [LARGE SCALE GENOMIC DNA]</scope>
    <source>
        <strain evidence="3">CECT 20119</strain>
    </source>
</reference>
<proteinExistence type="predicted"/>
<feature type="transmembrane region" description="Helical" evidence="1">
    <location>
        <begin position="35"/>
        <end position="58"/>
    </location>
</feature>
<dbReference type="EMBL" id="ML992532">
    <property type="protein sequence ID" value="KAF2218664.1"/>
    <property type="molecule type" value="Genomic_DNA"/>
</dbReference>
<evidence type="ECO:0000313" key="2">
    <source>
        <dbReference type="EMBL" id="KAF2218664.1"/>
    </source>
</evidence>
<dbReference type="AlphaFoldDB" id="A0A6A6FZB1"/>
<accession>A0A6A6FZB1</accession>
<dbReference type="OrthoDB" id="6133115at2759"/>
<dbReference type="InterPro" id="IPR036259">
    <property type="entry name" value="MFS_trans_sf"/>
</dbReference>
<keyword evidence="1" id="KW-0472">Membrane</keyword>
<evidence type="ECO:0000313" key="3">
    <source>
        <dbReference type="Proteomes" id="UP000799538"/>
    </source>
</evidence>
<organism evidence="2 3">
    <name type="scientific">Elsinoe ampelina</name>
    <dbReference type="NCBI Taxonomy" id="302913"/>
    <lineage>
        <taxon>Eukaryota</taxon>
        <taxon>Fungi</taxon>
        <taxon>Dikarya</taxon>
        <taxon>Ascomycota</taxon>
        <taxon>Pezizomycotina</taxon>
        <taxon>Dothideomycetes</taxon>
        <taxon>Dothideomycetidae</taxon>
        <taxon>Myriangiales</taxon>
        <taxon>Elsinoaceae</taxon>
        <taxon>Elsinoe</taxon>
    </lineage>
</organism>
<name>A0A6A6FZB1_9PEZI</name>
<keyword evidence="3" id="KW-1185">Reference proteome</keyword>
<keyword evidence="1" id="KW-0812">Transmembrane</keyword>
<feature type="transmembrane region" description="Helical" evidence="1">
    <location>
        <begin position="78"/>
        <end position="98"/>
    </location>
</feature>
<dbReference type="Proteomes" id="UP000799538">
    <property type="component" value="Unassembled WGS sequence"/>
</dbReference>